<evidence type="ECO:0000256" key="2">
    <source>
        <dbReference type="ARBA" id="ARBA00023125"/>
    </source>
</evidence>
<dbReference type="InterPro" id="IPR050109">
    <property type="entry name" value="HTH-type_TetR-like_transc_reg"/>
</dbReference>
<dbReference type="InterPro" id="IPR009057">
    <property type="entry name" value="Homeodomain-like_sf"/>
</dbReference>
<reference evidence="6 7" key="1">
    <citation type="submission" date="2017-02" db="EMBL/GenBank/DDBJ databases">
        <title>Acinetobacter sp. ANC 4945, whole genome shotgun sequencing project.</title>
        <authorList>
            <person name="Radolfova-Krizova L."/>
            <person name="Al Atrouni A."/>
            <person name="Nemec A."/>
        </authorList>
    </citation>
    <scope>NUCLEOTIDE SEQUENCE [LARGE SCALE GENOMIC DNA]</scope>
    <source>
        <strain evidence="6 7">ANC 4945</strain>
    </source>
</reference>
<dbReference type="GO" id="GO:0003700">
    <property type="term" value="F:DNA-binding transcription factor activity"/>
    <property type="evidence" value="ECO:0007669"/>
    <property type="project" value="TreeGrafter"/>
</dbReference>
<evidence type="ECO:0000259" key="5">
    <source>
        <dbReference type="PROSITE" id="PS50977"/>
    </source>
</evidence>
<dbReference type="EMBL" id="MVKX01000008">
    <property type="protein sequence ID" value="OOV80801.1"/>
    <property type="molecule type" value="Genomic_DNA"/>
</dbReference>
<keyword evidence="3" id="KW-0804">Transcription</keyword>
<proteinExistence type="predicted"/>
<dbReference type="SUPFAM" id="SSF46689">
    <property type="entry name" value="Homeodomain-like"/>
    <property type="match status" value="1"/>
</dbReference>
<name>A0A1T1GT59_9GAMM</name>
<keyword evidence="7" id="KW-1185">Reference proteome</keyword>
<evidence type="ECO:0000313" key="6">
    <source>
        <dbReference type="EMBL" id="OOV80801.1"/>
    </source>
</evidence>
<dbReference type="PANTHER" id="PTHR30055:SF234">
    <property type="entry name" value="HTH-TYPE TRANSCRIPTIONAL REGULATOR BETI"/>
    <property type="match status" value="1"/>
</dbReference>
<feature type="DNA-binding region" description="H-T-H motif" evidence="4">
    <location>
        <begin position="33"/>
        <end position="52"/>
    </location>
</feature>
<evidence type="ECO:0000256" key="3">
    <source>
        <dbReference type="ARBA" id="ARBA00023163"/>
    </source>
</evidence>
<sequence length="212" mass="23213">MHRLGRSDGDVTKQKILQSAAELIAQHGFAKTSNKAIAQAAEVDLASINYHFKGRDGLYHAVLVEAHRQYVDEQDLIQLAQSSLSAEDKLRAFFEALVSKLLSGNTCYSQVLIRELLSSSAHLNQFIEQDGTRKFVLVRRIISEASGLPIDHPQLLPCVLSVLAPCFMLILASSNAASPLHDVSTMNAHALAMHLKTFSLAGLKAIAEQNRL</sequence>
<dbReference type="PROSITE" id="PS50977">
    <property type="entry name" value="HTH_TETR_2"/>
    <property type="match status" value="1"/>
</dbReference>
<comment type="caution">
    <text evidence="6">The sequence shown here is derived from an EMBL/GenBank/DDBJ whole genome shotgun (WGS) entry which is preliminary data.</text>
</comment>
<evidence type="ECO:0000313" key="7">
    <source>
        <dbReference type="Proteomes" id="UP000191160"/>
    </source>
</evidence>
<keyword evidence="1" id="KW-0805">Transcription regulation</keyword>
<dbReference type="RefSeq" id="WP_078190913.1">
    <property type="nucleotide sequence ID" value="NZ_JAMCOZ010000013.1"/>
</dbReference>
<keyword evidence="2 4" id="KW-0238">DNA-binding</keyword>
<dbReference type="InterPro" id="IPR036271">
    <property type="entry name" value="Tet_transcr_reg_TetR-rel_C_sf"/>
</dbReference>
<dbReference type="InterPro" id="IPR001647">
    <property type="entry name" value="HTH_TetR"/>
</dbReference>
<dbReference type="PRINTS" id="PR00455">
    <property type="entry name" value="HTHTETR"/>
</dbReference>
<dbReference type="InterPro" id="IPR015292">
    <property type="entry name" value="Tscrpt_reg_YbiH_C"/>
</dbReference>
<organism evidence="6 7">
    <name type="scientific">Acinetobacter amyesii</name>
    <dbReference type="NCBI Taxonomy" id="2942470"/>
    <lineage>
        <taxon>Bacteria</taxon>
        <taxon>Pseudomonadati</taxon>
        <taxon>Pseudomonadota</taxon>
        <taxon>Gammaproteobacteria</taxon>
        <taxon>Moraxellales</taxon>
        <taxon>Moraxellaceae</taxon>
        <taxon>Acinetobacter</taxon>
    </lineage>
</organism>
<gene>
    <name evidence="6" type="ORF">B1202_12360</name>
</gene>
<protein>
    <submittedName>
        <fullName evidence="6">TetR family transcriptional regulator</fullName>
    </submittedName>
</protein>
<evidence type="ECO:0000256" key="4">
    <source>
        <dbReference type="PROSITE-ProRule" id="PRU00335"/>
    </source>
</evidence>
<dbReference type="Gene3D" id="1.10.357.10">
    <property type="entry name" value="Tetracycline Repressor, domain 2"/>
    <property type="match status" value="1"/>
</dbReference>
<feature type="domain" description="HTH tetR-type" evidence="5">
    <location>
        <begin position="10"/>
        <end position="70"/>
    </location>
</feature>
<dbReference type="GO" id="GO:0000976">
    <property type="term" value="F:transcription cis-regulatory region binding"/>
    <property type="evidence" value="ECO:0007669"/>
    <property type="project" value="TreeGrafter"/>
</dbReference>
<dbReference type="PANTHER" id="PTHR30055">
    <property type="entry name" value="HTH-TYPE TRANSCRIPTIONAL REGULATOR RUTR"/>
    <property type="match status" value="1"/>
</dbReference>
<evidence type="ECO:0000256" key="1">
    <source>
        <dbReference type="ARBA" id="ARBA00023015"/>
    </source>
</evidence>
<dbReference type="SUPFAM" id="SSF48498">
    <property type="entry name" value="Tetracyclin repressor-like, C-terminal domain"/>
    <property type="match status" value="1"/>
</dbReference>
<dbReference type="AlphaFoldDB" id="A0A1T1GT59"/>
<dbReference type="Proteomes" id="UP000191160">
    <property type="component" value="Unassembled WGS sequence"/>
</dbReference>
<dbReference type="Pfam" id="PF00440">
    <property type="entry name" value="TetR_N"/>
    <property type="match status" value="1"/>
</dbReference>
<dbReference type="Pfam" id="PF09209">
    <property type="entry name" value="CecR_C"/>
    <property type="match status" value="1"/>
</dbReference>
<accession>A0A1T1GT59</accession>